<reference evidence="1" key="1">
    <citation type="submission" date="2022-02" db="EMBL/GenBank/DDBJ databases">
        <title>Plant Genome Project.</title>
        <authorList>
            <person name="Zhang R.-G."/>
        </authorList>
    </citation>
    <scope>NUCLEOTIDE SEQUENCE</scope>
    <source>
        <strain evidence="1">AT1</strain>
    </source>
</reference>
<evidence type="ECO:0000313" key="1">
    <source>
        <dbReference type="EMBL" id="KAI8539586.1"/>
    </source>
</evidence>
<keyword evidence="2" id="KW-1185">Reference proteome</keyword>
<sequence length="948" mass="106252">MATMFTKMLILFVVMLLAFNKNSSGLTSNPKIRCIGKEKQALLKFKETLRDDGDSLSSWGSENDKNECCKWRGVKCNNHTGHVNVLNLSTWSLTGKISPSFLELQHLEYLDLSENNFGGDYTPIPNHHLGNVTSLQYLSLGGNYNLSGGNLEWLSYFPLLRHLDLSMVDLSEATNWLELVSDNLPLLEYLSLRDCYLPNQVPPTHPLNSSLYLTVVDLSNNDMSSLIPDTFGKMISIVHLNLAYNDFVGRIPKSFANLSRLESLELKWSHVTEQVAVVLDKLSRSEKSLQILNFDSNELSGTLPDFTRFSSLRELHLGGNKITGAFPKSFRQVLPNLVVLEFYGNKISGMLPDLTTFPLLTQLDLSNNSLNGTIHKSIGQLSKMEHLDTSLNSLEGIISESHFLNLSSLKYLDFSNNQLIFNISSSWIPPFQLDVIRLESCKLGPDFPEWLQNQNNFSKLDVSGAGISDDVPNWFWDLPPNLVNIDISNNQMKGLVPDLSSAVSLFKINLSSNSFTGQLPRFPSSLTVLDLSKNLFSGSISFICAVSSFMYVDLSSNQLSGGLPDCWEPFQSLQVLNLANNTLSGELPRSFGSFFNLKVLQLSNNNFSGKLSESLKNCPRLIIINFGGNRFTGKIQPWLGIRIPNLMILSIRSNKFYGDIPRDICLLNSLRVLDFSQNDLSGKLPRCFDNFSVLVQSDYSMKETADFAFFSTIYLGNVLVQWKGQERGYQRRLRLLKMIDFSSNKFSGEIPQEIASLSELVSLNLSRNDFTGKIVQNIDRMKMLESLDLSRNRLFGKIPPTLAALNFLSVLDLSNNNLSGKIPTSTQLQSFDASVYSGNAQLCGVPLLDKCPGEEQGGAPGNKKGIQEEDDEDWFTTSAFYISLCVGFACGFWAIFGTILFSSVSRYAWFKFLDKVADWLYVTTVVNFNRLKRRLRAKSALVKRQKLA</sequence>
<accession>A0ACC0MG82</accession>
<gene>
    <name evidence="1" type="ORF">RHMOL_Rhmol09G0194200</name>
</gene>
<dbReference type="EMBL" id="CM046396">
    <property type="protein sequence ID" value="KAI8539586.1"/>
    <property type="molecule type" value="Genomic_DNA"/>
</dbReference>
<protein>
    <submittedName>
        <fullName evidence="1">Uncharacterized protein</fullName>
    </submittedName>
</protein>
<evidence type="ECO:0000313" key="2">
    <source>
        <dbReference type="Proteomes" id="UP001062846"/>
    </source>
</evidence>
<proteinExistence type="predicted"/>
<dbReference type="Proteomes" id="UP001062846">
    <property type="component" value="Chromosome 9"/>
</dbReference>
<organism evidence="1 2">
    <name type="scientific">Rhododendron molle</name>
    <name type="common">Chinese azalea</name>
    <name type="synonym">Azalea mollis</name>
    <dbReference type="NCBI Taxonomy" id="49168"/>
    <lineage>
        <taxon>Eukaryota</taxon>
        <taxon>Viridiplantae</taxon>
        <taxon>Streptophyta</taxon>
        <taxon>Embryophyta</taxon>
        <taxon>Tracheophyta</taxon>
        <taxon>Spermatophyta</taxon>
        <taxon>Magnoliopsida</taxon>
        <taxon>eudicotyledons</taxon>
        <taxon>Gunneridae</taxon>
        <taxon>Pentapetalae</taxon>
        <taxon>asterids</taxon>
        <taxon>Ericales</taxon>
        <taxon>Ericaceae</taxon>
        <taxon>Ericoideae</taxon>
        <taxon>Rhodoreae</taxon>
        <taxon>Rhododendron</taxon>
    </lineage>
</organism>
<comment type="caution">
    <text evidence="1">The sequence shown here is derived from an EMBL/GenBank/DDBJ whole genome shotgun (WGS) entry which is preliminary data.</text>
</comment>
<name>A0ACC0MG82_RHOML</name>